<evidence type="ECO:0000313" key="3">
    <source>
        <dbReference type="EMBL" id="KAK2589914.1"/>
    </source>
</evidence>
<evidence type="ECO:0000256" key="2">
    <source>
        <dbReference type="SAM" id="SignalP"/>
    </source>
</evidence>
<comment type="caution">
    <text evidence="3">The sequence shown here is derived from an EMBL/GenBank/DDBJ whole genome shotgun (WGS) entry which is preliminary data.</text>
</comment>
<sequence length="222" mass="23228">MKFSVAIACLAAGALASLPPSRSLFERDIKTITDILDHVKSDITNLGSTVKNATDDPTPLLLASNALIKTITDAKPVVDALPELTLVESIGLTRPVQALTKLGSDLTKNLKDLRERVKKLGECDVVRLQLNAIVNGSEALTASVVSKVPHGARVIADKLSAGLTKVLQQSQDDFSEKNCVNFGPPNPVTDSSTSGSSPSLSARYALFGSAGALVVAVAAHFV</sequence>
<name>A0AAJ0CB91_9HYPO</name>
<dbReference type="PANTHER" id="PTHR38123:SF6">
    <property type="entry name" value="CELL WALL SERINE-THREONINE-RICH GALACTOMANNOPROTEIN MP1 (AFU_ORTHOLOGUE AFUA_4G03240)"/>
    <property type="match status" value="1"/>
</dbReference>
<dbReference type="InterPro" id="IPR021054">
    <property type="entry name" value="Cell_wall_mannoprotein_1"/>
</dbReference>
<proteinExistence type="predicted"/>
<evidence type="ECO:0000313" key="4">
    <source>
        <dbReference type="Proteomes" id="UP001251528"/>
    </source>
</evidence>
<dbReference type="GO" id="GO:0005576">
    <property type="term" value="C:extracellular region"/>
    <property type="evidence" value="ECO:0007669"/>
    <property type="project" value="TreeGrafter"/>
</dbReference>
<feature type="signal peptide" evidence="2">
    <location>
        <begin position="1"/>
        <end position="16"/>
    </location>
</feature>
<keyword evidence="4" id="KW-1185">Reference proteome</keyword>
<organism evidence="3 4">
    <name type="scientific">Conoideocrella luteorostrata</name>
    <dbReference type="NCBI Taxonomy" id="1105319"/>
    <lineage>
        <taxon>Eukaryota</taxon>
        <taxon>Fungi</taxon>
        <taxon>Dikarya</taxon>
        <taxon>Ascomycota</taxon>
        <taxon>Pezizomycotina</taxon>
        <taxon>Sordariomycetes</taxon>
        <taxon>Hypocreomycetidae</taxon>
        <taxon>Hypocreales</taxon>
        <taxon>Clavicipitaceae</taxon>
        <taxon>Conoideocrella</taxon>
    </lineage>
</organism>
<dbReference type="PANTHER" id="PTHR38123">
    <property type="entry name" value="CELL WALL SERINE-THREONINE-RICH GALACTOMANNOPROTEIN MP1 (AFU_ORTHOLOGUE AFUA_4G03240)"/>
    <property type="match status" value="1"/>
</dbReference>
<feature type="chain" id="PRO_5042511009" description="Cell wall protein" evidence="2">
    <location>
        <begin position="17"/>
        <end position="222"/>
    </location>
</feature>
<evidence type="ECO:0000256" key="1">
    <source>
        <dbReference type="SAM" id="MobiDB-lite"/>
    </source>
</evidence>
<protein>
    <recommendedName>
        <fullName evidence="5">Cell wall protein</fullName>
    </recommendedName>
</protein>
<evidence type="ECO:0008006" key="5">
    <source>
        <dbReference type="Google" id="ProtNLM"/>
    </source>
</evidence>
<dbReference type="Gene3D" id="1.20.1280.140">
    <property type="match status" value="1"/>
</dbReference>
<gene>
    <name evidence="3" type="ORF">QQS21_012405</name>
</gene>
<keyword evidence="2" id="KW-0732">Signal</keyword>
<accession>A0AAJ0CB91</accession>
<reference evidence="3" key="1">
    <citation type="submission" date="2023-06" db="EMBL/GenBank/DDBJ databases">
        <title>Conoideocrella luteorostrata (Hypocreales: Clavicipitaceae), a potential biocontrol fungus for elongate hemlock scale in United States Christmas tree production areas.</title>
        <authorList>
            <person name="Barrett H."/>
            <person name="Lovett B."/>
            <person name="Macias A.M."/>
            <person name="Stajich J.E."/>
            <person name="Kasson M.T."/>
        </authorList>
    </citation>
    <scope>NUCLEOTIDE SEQUENCE</scope>
    <source>
        <strain evidence="3">ARSEF 14590</strain>
    </source>
</reference>
<dbReference type="EMBL" id="JASWJB010000526">
    <property type="protein sequence ID" value="KAK2589914.1"/>
    <property type="molecule type" value="Genomic_DNA"/>
</dbReference>
<dbReference type="AlphaFoldDB" id="A0AAJ0CB91"/>
<feature type="region of interest" description="Disordered" evidence="1">
    <location>
        <begin position="176"/>
        <end position="195"/>
    </location>
</feature>
<dbReference type="Proteomes" id="UP001251528">
    <property type="component" value="Unassembled WGS sequence"/>
</dbReference>
<dbReference type="Pfam" id="PF12296">
    <property type="entry name" value="HsbA"/>
    <property type="match status" value="1"/>
</dbReference>